<feature type="region of interest" description="Disordered" evidence="3">
    <location>
        <begin position="2436"/>
        <end position="2458"/>
    </location>
</feature>
<dbReference type="Pfam" id="PF00616">
    <property type="entry name" value="RasGAP"/>
    <property type="match status" value="1"/>
</dbReference>
<feature type="domain" description="Ras-GAP" evidence="4">
    <location>
        <begin position="1205"/>
        <end position="1399"/>
    </location>
</feature>
<dbReference type="InterPro" id="IPR016024">
    <property type="entry name" value="ARM-type_fold"/>
</dbReference>
<protein>
    <recommendedName>
        <fullName evidence="8">Neurofibromin</fullName>
    </recommendedName>
</protein>
<sequence length="2797" mass="315005">MAAHRPIEWVSQLITRFEEQLPSRLSGQSGQAHADLERSKTCLISVSKRLFSQVINGLAKILNNLNPSSVRPLGQEEAKILHQSQLIVLDTLEKCLSAQPKDTSRSNETMLVKSLLPEVCQLLNVPGEHPLTAQLKMAASQVLFALSLNNFNAVFSRIYARLDALAKITDESGDESDIELIQHINMDCRRLTKLLTETICKFPMLRKSVMATLVVSLEKAIWNWMDNYPEEFMMLHDTRESEIQDCCEKLFDMAESQPEMQSAKRKSSVWLLQVMLLILCPALMNDIVNTTSYHPNPSPRLLQKKQFLDNLQKSLCSPGSNKQLTECAVVSSVKLCKAASYISNPQKSVLCKLVNKLMLDLKMLLFNPNKPFSRGAGNFSADIELMVECAVACFRLRPDKCEHFNACLSVNAPPHFHLVLVRALHTIVTKSNMKWWPKISVVYDTMPGPLRILFSETHSKVTSHCQTTIRSSQSLTTLKNVYKKPVRKFKEKSSEEVPNTLLLWLVRLVHGDPKLMLHNPDGAGHEIQSSTSNLIRGLITLMYMCSTIPNIAHEAMRALLTLHQPENVELWNREAPIATFWDISSQMLFSVSQKLVSCQILNGTEVLKWLSEVLSLRNCFLNKYKDHATVDCNIPRTREAQDKLECVFFMNLWSCDQEAVLTALSCFGQLCEEAEICCGADDFTLTQVLPNHNVYSDLATAVGIGPQERAALQKRIFALLRRIEYVTEGNIQSWRETYTRWETITKQLLSNKGRGEDSQTLEGRGSIRRRISHHTIPTQEHELESCGCLSPSLLLHHSNPLSVTVRLQEWQNMTGFLCALGGVCLKTNKSPRQRYESSYETSPRTSPMSSNGPSSADKPCAVNEFIACLLKLLVCNNERLGPQIRDSVKDLIGSELHPALFPHLFELVKEHIEKFFSANGQVVQSETNTLFIEHAIQVIRQVLDNSSEEAAEYLGVFSIEGLMLAIIRYVRRLDTSICNASMYVVRIKVLFCNLLTAMMKQRDILSFRQEIRFRNKLVDYLSDWISIPREEGTLQTRELDEASMEAMAALLVCLPLQPEEGDAGDIMKAKSNLFYKYFTLFMKLLNDLTEGEEDKATEGRQQGDTQTQAHLRKCTIQAMSNLLSANIDSGLTHSIGLGYHNDIQTRGAFIEVLTKILQQGTEFDTLAETVLADRFERLVGLVTMLGDKGELPIAMALASVVASSQMDELARVFVTLFDAKHLLYQLLWNMFSKEVELADCMQTLFRGNSLASKIMAFCFKMYGSNYLHAQLEPLITELMSPEREHISYEVDPARMKAGESLEENRKNVIEAAKKFFSAITQSTSKFPAQLRSVCHCLFQVVMQRFPQNAIGAVGSAIFLRFINPAIVSPYEQGIIDKKPVGNSLRGLKLVSKIMQNIANTVNFKEQHMVSFNDFLSANFKDGRRFFEDIASEAHMNDVVSQSSPSFTSDSNVVALHRLLWNHQEKMGDFLSSSRDHRAVGRRPFDKMITLLAYIGPPEHPRLLLESQWGSMDFTSSNFEELMARRNIHNEEDFKRLKSLNIFYQEGTSRCGHPVFYYIARKYKCGQIDIDQLIYHVRLTLKPFYQRPFEVILDCTNFGPDNRFRQQHLQHWLLYAEHMFENLHMVYLYNANSWMRDYIKRNERILTPFKGTRKLVFIESISKLSEFIEPEQQHLPKSTLAFDEDLKVFSNALKLSETHKDTKVSMKVGQFAVQVTFVDKTKVLGMPVLLNDIYHASEIDEVTLVDENTFAITLQDGRTLSFMHQESEDVTKAIHHIKTRWKRSRPDSETVHPKIRPKDVPGTLLNMALLNLGSNDPCLRSAAYNLLCALTTTFNLKIEGQLLETSGLCIPANNTIFIVSISQTLAANEPHLTLEFLEECITGFSKISIELKHLCLEYMTPWLPNLTRFCKRSDEVKRYKLSVVLDKLINMTIDEKQMYPSIQAKVWGNIGQVEDLIDCVLDSFIKVTVQLQTGLTGGGQPRTEVMADTAVALASANVKLVSAKVIDRLCKILEKTCLSPTPTLEKHLMWDDIVILTRYLLMLSFNNCLDVANNLPALFHIIPLLVSTGPLPLRASIHGLVINILHSLRTCSQLKFSEETKKVLDLGLTEFSLPKFYGMFGISKVKSAAVTAFRSSYRERPLSQSVEVMPLSSLETVTDALLEIMEACMRDIPECQWLAEWNKKTRAFAFTENPALQPRAMVVFGCISKQADPAQIKYLLHMLAVAVHAVKDWEPPQLPSSLLLIESIVIALTRLQPLLRKSSPLHKLLFWVAIAVLQLDEVSLYAAGLALLEQNLHTLDEQSVFNEVSPEEVLMEVRRPLEEWHFKQMDHAVGLSFKFNFNFALVGHLLKGFRHPSNTTVSRTIRILNMMLEIVSKHRNVDMFDVNVESVSYLAALLPFSEEVRSRCSIRRGCQHLTEMDLEQTVFVNAVHQAQTQAQAQTQTPKSPSKKARSPQKTAVASIAAASAIKTQRSLDSALQRQPTYCNPDKMQLKPYKSLDLSHGALSMPSTPSTSSSTTSASRRAAEGTDTSSGDRRSRMERKTSSGNIVVPRARKERKVSTPSENVLLDEEVLTDPLIQALLLTVLATLVRNLNEAEAGILYEYLAEASQVFPQVFPIVHVLLDSKIVSILKSCHNQTTLSAVQSIVQNTLASEEMAQQHTTYLQGIGFGGLWRFSSQFSQVGVDKNVKAQIRANAELFVKLISALIGQTQQVMEGDASSNNLSLHHSLLTTSNLSSSMSSLSVTTGGTQADGESCESLLSVPSVAGRLRHSSANQVPKNRSMGSLKRTNSKNSNGR</sequence>
<feature type="region of interest" description="Disordered" evidence="3">
    <location>
        <begin position="2767"/>
        <end position="2797"/>
    </location>
</feature>
<dbReference type="PANTHER" id="PTHR10194">
    <property type="entry name" value="RAS GTPASE-ACTIVATING PROTEINS"/>
    <property type="match status" value="1"/>
</dbReference>
<accession>A0A914A467</accession>
<dbReference type="InterPro" id="IPR011993">
    <property type="entry name" value="PH-like_dom_sf"/>
</dbReference>
<feature type="compositionally biased region" description="Low complexity" evidence="3">
    <location>
        <begin position="2508"/>
        <end position="2522"/>
    </location>
</feature>
<evidence type="ECO:0000256" key="3">
    <source>
        <dbReference type="SAM" id="MobiDB-lite"/>
    </source>
</evidence>
<proteinExistence type="predicted"/>
<dbReference type="SUPFAM" id="SSF48350">
    <property type="entry name" value="GTPase activation domain, GAP"/>
    <property type="match status" value="1"/>
</dbReference>
<dbReference type="InterPro" id="IPR001251">
    <property type="entry name" value="CRAL-TRIO_dom"/>
</dbReference>
<dbReference type="PROSITE" id="PS50018">
    <property type="entry name" value="RAS_GTPASE_ACTIV_2"/>
    <property type="match status" value="1"/>
</dbReference>
<name>A0A914A467_PATMI</name>
<dbReference type="OMA" id="TKEPYMF"/>
<keyword evidence="1" id="KW-0343">GTPase activation</keyword>
<evidence type="ECO:0000259" key="5">
    <source>
        <dbReference type="PROSITE" id="PS50191"/>
    </source>
</evidence>
<dbReference type="PROSITE" id="PS00509">
    <property type="entry name" value="RAS_GTPASE_ACTIV_1"/>
    <property type="match status" value="1"/>
</dbReference>
<dbReference type="Pfam" id="PF21877">
    <property type="entry name" value="PH_NF1"/>
    <property type="match status" value="1"/>
</dbReference>
<dbReference type="Gene3D" id="1.10.506.10">
    <property type="entry name" value="GTPase Activation - p120gap, domain 1"/>
    <property type="match status" value="2"/>
</dbReference>
<dbReference type="InterPro" id="IPR039360">
    <property type="entry name" value="Ras_GTPase"/>
</dbReference>
<dbReference type="SUPFAM" id="SSF52087">
    <property type="entry name" value="CRAL/TRIO domain"/>
    <property type="match status" value="1"/>
</dbReference>
<feature type="compositionally biased region" description="Polar residues" evidence="3">
    <location>
        <begin position="2772"/>
        <end position="2797"/>
    </location>
</feature>
<feature type="compositionally biased region" description="Polar residues" evidence="3">
    <location>
        <begin position="836"/>
        <end position="854"/>
    </location>
</feature>
<dbReference type="InterPro" id="IPR036865">
    <property type="entry name" value="CRAL-TRIO_dom_sf"/>
</dbReference>
<dbReference type="SUPFAM" id="SSF48371">
    <property type="entry name" value="ARM repeat"/>
    <property type="match status" value="2"/>
</dbReference>
<dbReference type="GeneID" id="119729921"/>
<dbReference type="InterPro" id="IPR054071">
    <property type="entry name" value="PH_NF1"/>
</dbReference>
<dbReference type="SMART" id="SM00323">
    <property type="entry name" value="RasGAP"/>
    <property type="match status" value="1"/>
</dbReference>
<dbReference type="Proteomes" id="UP000887568">
    <property type="component" value="Unplaced"/>
</dbReference>
<dbReference type="PROSITE" id="PS50191">
    <property type="entry name" value="CRAL_TRIO"/>
    <property type="match status" value="1"/>
</dbReference>
<dbReference type="RefSeq" id="XP_038058628.1">
    <property type="nucleotide sequence ID" value="XM_038202700.1"/>
</dbReference>
<reference evidence="6" key="1">
    <citation type="submission" date="2022-11" db="UniProtKB">
        <authorList>
            <consortium name="EnsemblMetazoa"/>
        </authorList>
    </citation>
    <scope>IDENTIFICATION</scope>
</reference>
<dbReference type="PANTHER" id="PTHR10194:SF142">
    <property type="entry name" value="NEUROFIBROMIN"/>
    <property type="match status" value="1"/>
</dbReference>
<dbReference type="CDD" id="cd00170">
    <property type="entry name" value="SEC14"/>
    <property type="match status" value="1"/>
</dbReference>
<dbReference type="EnsemblMetazoa" id="XM_038202700.1">
    <property type="protein sequence ID" value="XP_038058628.1"/>
    <property type="gene ID" value="LOC119729921"/>
</dbReference>
<evidence type="ECO:0000313" key="6">
    <source>
        <dbReference type="EnsemblMetazoa" id="XP_038058628.1"/>
    </source>
</evidence>
<dbReference type="InterPro" id="IPR023152">
    <property type="entry name" value="RasGAP_CS"/>
</dbReference>
<feature type="compositionally biased region" description="Basic and acidic residues" evidence="3">
    <location>
        <begin position="2532"/>
        <end position="2543"/>
    </location>
</feature>
<keyword evidence="7" id="KW-1185">Reference proteome</keyword>
<evidence type="ECO:0000313" key="7">
    <source>
        <dbReference type="Proteomes" id="UP000887568"/>
    </source>
</evidence>
<dbReference type="FunFam" id="1.10.506.10:FF:000015">
    <property type="entry name" value="Neurofibromin isoform 1"/>
    <property type="match status" value="1"/>
</dbReference>
<evidence type="ECO:0000256" key="2">
    <source>
        <dbReference type="ARBA" id="ARBA00022553"/>
    </source>
</evidence>
<dbReference type="Pfam" id="PF13716">
    <property type="entry name" value="CRAL_TRIO_2"/>
    <property type="match status" value="1"/>
</dbReference>
<feature type="domain" description="CRAL-TRIO" evidence="5">
    <location>
        <begin position="1529"/>
        <end position="1686"/>
    </location>
</feature>
<dbReference type="InterPro" id="IPR008936">
    <property type="entry name" value="Rho_GTPase_activation_prot"/>
</dbReference>
<dbReference type="Gene3D" id="2.30.29.30">
    <property type="entry name" value="Pleckstrin-homology domain (PH domain)/Phosphotyrosine-binding domain (PTB)"/>
    <property type="match status" value="1"/>
</dbReference>
<dbReference type="CDD" id="cd05130">
    <property type="entry name" value="RasGAP_Neurofibromin"/>
    <property type="match status" value="1"/>
</dbReference>
<dbReference type="Gene3D" id="3.40.525.10">
    <property type="entry name" value="CRAL-TRIO lipid binding domain"/>
    <property type="match status" value="1"/>
</dbReference>
<keyword evidence="2" id="KW-0597">Phosphoprotein</keyword>
<evidence type="ECO:0008006" key="8">
    <source>
        <dbReference type="Google" id="ProtNLM"/>
    </source>
</evidence>
<dbReference type="InterPro" id="IPR001936">
    <property type="entry name" value="RasGAP_dom"/>
</dbReference>
<dbReference type="GO" id="GO:0005096">
    <property type="term" value="F:GTPase activator activity"/>
    <property type="evidence" value="ECO:0007669"/>
    <property type="project" value="UniProtKB-KW"/>
</dbReference>
<evidence type="ECO:0000256" key="1">
    <source>
        <dbReference type="ARBA" id="ARBA00022468"/>
    </source>
</evidence>
<feature type="region of interest" description="Disordered" evidence="3">
    <location>
        <begin position="834"/>
        <end position="855"/>
    </location>
</feature>
<feature type="region of interest" description="Disordered" evidence="3">
    <location>
        <begin position="2501"/>
        <end position="2561"/>
    </location>
</feature>
<organism evidence="6 7">
    <name type="scientific">Patiria miniata</name>
    <name type="common">Bat star</name>
    <name type="synonym">Asterina miniata</name>
    <dbReference type="NCBI Taxonomy" id="46514"/>
    <lineage>
        <taxon>Eukaryota</taxon>
        <taxon>Metazoa</taxon>
        <taxon>Echinodermata</taxon>
        <taxon>Eleutherozoa</taxon>
        <taxon>Asterozoa</taxon>
        <taxon>Asteroidea</taxon>
        <taxon>Valvatacea</taxon>
        <taxon>Valvatida</taxon>
        <taxon>Asterinidae</taxon>
        <taxon>Patiria</taxon>
    </lineage>
</organism>
<evidence type="ECO:0000259" key="4">
    <source>
        <dbReference type="PROSITE" id="PS50018"/>
    </source>
</evidence>
<dbReference type="OrthoDB" id="28245at2759"/>